<evidence type="ECO:0000259" key="2">
    <source>
        <dbReference type="PROSITE" id="PS51832"/>
    </source>
</evidence>
<dbReference type="SUPFAM" id="SSF55073">
    <property type="entry name" value="Nucleotide cyclase"/>
    <property type="match status" value="1"/>
</dbReference>
<dbReference type="PROSITE" id="PS50887">
    <property type="entry name" value="GGDEF"/>
    <property type="match status" value="1"/>
</dbReference>
<dbReference type="InterPro" id="IPR000160">
    <property type="entry name" value="GGDEF_dom"/>
</dbReference>
<dbReference type="NCBIfam" id="TIGR00254">
    <property type="entry name" value="GGDEF"/>
    <property type="match status" value="1"/>
</dbReference>
<gene>
    <name evidence="3" type="ordered locus">Toce_0473</name>
</gene>
<dbReference type="Proteomes" id="UP000000272">
    <property type="component" value="Chromosome"/>
</dbReference>
<dbReference type="CDD" id="cd01949">
    <property type="entry name" value="GGDEF"/>
    <property type="match status" value="1"/>
</dbReference>
<sequence length="480" mass="54954">MQKSDGVTVDFLKTLLDSINVNLCVIGESGEILLVNKRWEEFALKNGIDNVGTVGPGVNYLEVLENAVRNEHTDSEVARAAREGIREVLEGKSEGFYLEYPCRSESEDRWYLMVVSRIDWDPVAAAICHINITETKRKQVQLRLNIYDELTGLYNRWMFRKELKKLRRTDELPAAVIVYDLDGLKLITDVLGSEAGDKLLKAFADILKSSCREKDVVARIGGDEFGIIMRGCDEKIVDSFIKRIMAKIENFNSKNEDLHLSASFGYSVKHHGFQDIYKVFNEARCNMYTNKLLKRRSAKNAIARIITRKLQERNRAREERIERLIRLAEAFGKKLDLPPEDMEKFLLLCRYHDVGEISLPPNLVKKGRMTWEEREILQKHCVAGYRIAISVPSISGIADLILSHHEHYDGSGYPFKLRGKEIPFLSRVFAIIDAYEAVVGQRPYRKPLSHEEAVEELKRCAGTQFDPDLVKLFTEMGPVI</sequence>
<dbReference type="Pfam" id="PF13487">
    <property type="entry name" value="HD_5"/>
    <property type="match status" value="1"/>
</dbReference>
<dbReference type="KEGG" id="toc:Toce_0473"/>
<dbReference type="SUPFAM" id="SSF109604">
    <property type="entry name" value="HD-domain/PDEase-like"/>
    <property type="match status" value="1"/>
</dbReference>
<dbReference type="EMBL" id="CP002131">
    <property type="protein sequence ID" value="ADL07250.1"/>
    <property type="molecule type" value="Genomic_DNA"/>
</dbReference>
<dbReference type="Pfam" id="PF00990">
    <property type="entry name" value="GGDEF"/>
    <property type="match status" value="1"/>
</dbReference>
<protein>
    <submittedName>
        <fullName evidence="3">Diguanylate cyclase and metal dependent phosphohydrolase</fullName>
    </submittedName>
</protein>
<dbReference type="AlphaFoldDB" id="D9S1H3"/>
<dbReference type="eggNOG" id="COG2206">
    <property type="taxonomic scope" value="Bacteria"/>
</dbReference>
<dbReference type="PROSITE" id="PS51832">
    <property type="entry name" value="HD_GYP"/>
    <property type="match status" value="1"/>
</dbReference>
<feature type="domain" description="HD-GYP" evidence="2">
    <location>
        <begin position="295"/>
        <end position="480"/>
    </location>
</feature>
<dbReference type="SMART" id="SM00267">
    <property type="entry name" value="GGDEF"/>
    <property type="match status" value="1"/>
</dbReference>
<dbReference type="InterPro" id="IPR003607">
    <property type="entry name" value="HD/PDEase_dom"/>
</dbReference>
<evidence type="ECO:0000313" key="3">
    <source>
        <dbReference type="EMBL" id="ADL07250.1"/>
    </source>
</evidence>
<feature type="domain" description="GGDEF" evidence="1">
    <location>
        <begin position="172"/>
        <end position="307"/>
    </location>
</feature>
<evidence type="ECO:0000313" key="4">
    <source>
        <dbReference type="Proteomes" id="UP000000272"/>
    </source>
</evidence>
<reference evidence="3 4" key="1">
    <citation type="journal article" date="2010" name="Stand. Genomic Sci.">
        <title>Complete genome sequence of Thermosediminibacter oceani type strain (JW/IW-1228P).</title>
        <authorList>
            <person name="Pitluck S."/>
            <person name="Yasawong M."/>
            <person name="Munk C."/>
            <person name="Nolan M."/>
            <person name="Lapidus A."/>
            <person name="Lucas S."/>
            <person name="Glavina Del Rio T."/>
            <person name="Tice H."/>
            <person name="Cheng J.F."/>
            <person name="Bruce D."/>
            <person name="Detter C."/>
            <person name="Tapia R."/>
            <person name="Han C."/>
            <person name="Goodwin L."/>
            <person name="Liolios K."/>
            <person name="Ivanova N."/>
            <person name="Mavromatis K."/>
            <person name="Mikhailova N."/>
            <person name="Pati A."/>
            <person name="Chen A."/>
            <person name="Palaniappan K."/>
            <person name="Land M."/>
            <person name="Hauser L."/>
            <person name="Chang Y.J."/>
            <person name="Jeffries C.D."/>
            <person name="Rohde M."/>
            <person name="Spring S."/>
            <person name="Sikorski J."/>
            <person name="Goker M."/>
            <person name="Woyke T."/>
            <person name="Bristow J."/>
            <person name="Eisen J.A."/>
            <person name="Markowitz V."/>
            <person name="Hugenholtz P."/>
            <person name="Kyrpides N.C."/>
            <person name="Klenk H.P."/>
        </authorList>
    </citation>
    <scope>NUCLEOTIDE SEQUENCE [LARGE SCALE GENOMIC DNA]</scope>
    <source>
        <strain evidence="4">ATCC BAA-1034 / DSM 16646 / JW/IW-1228P</strain>
    </source>
</reference>
<keyword evidence="4" id="KW-1185">Reference proteome</keyword>
<dbReference type="InterPro" id="IPR037522">
    <property type="entry name" value="HD_GYP_dom"/>
</dbReference>
<dbReference type="RefSeq" id="WP_013275300.1">
    <property type="nucleotide sequence ID" value="NC_014377.1"/>
</dbReference>
<evidence type="ECO:0000259" key="1">
    <source>
        <dbReference type="PROSITE" id="PS50887"/>
    </source>
</evidence>
<dbReference type="PANTHER" id="PTHR43155">
    <property type="entry name" value="CYCLIC DI-GMP PHOSPHODIESTERASE PA4108-RELATED"/>
    <property type="match status" value="1"/>
</dbReference>
<dbReference type="InterPro" id="IPR043128">
    <property type="entry name" value="Rev_trsase/Diguanyl_cyclase"/>
</dbReference>
<dbReference type="InterPro" id="IPR029787">
    <property type="entry name" value="Nucleotide_cyclase"/>
</dbReference>
<name>D9S1H3_THEOJ</name>
<proteinExistence type="predicted"/>
<dbReference type="CDD" id="cd00077">
    <property type="entry name" value="HDc"/>
    <property type="match status" value="1"/>
</dbReference>
<dbReference type="Gene3D" id="3.30.70.270">
    <property type="match status" value="1"/>
</dbReference>
<dbReference type="Gene3D" id="1.10.3210.10">
    <property type="entry name" value="Hypothetical protein af1432"/>
    <property type="match status" value="1"/>
</dbReference>
<dbReference type="HOGENOM" id="CLU_000445_92_5_9"/>
<accession>D9S1H3</accession>
<dbReference type="STRING" id="555079.Toce_0473"/>
<dbReference type="eggNOG" id="COG2199">
    <property type="taxonomic scope" value="Bacteria"/>
</dbReference>
<dbReference type="OrthoDB" id="10822at2"/>
<organism evidence="3 4">
    <name type="scientific">Thermosediminibacter oceani (strain ATCC BAA-1034 / DSM 16646 / JW/IW-1228P)</name>
    <dbReference type="NCBI Taxonomy" id="555079"/>
    <lineage>
        <taxon>Bacteria</taxon>
        <taxon>Bacillati</taxon>
        <taxon>Bacillota</taxon>
        <taxon>Clostridia</taxon>
        <taxon>Thermosediminibacterales</taxon>
        <taxon>Thermosediminibacteraceae</taxon>
        <taxon>Thermosediminibacter</taxon>
    </lineage>
</organism>
<dbReference type="PANTHER" id="PTHR43155:SF2">
    <property type="entry name" value="CYCLIC DI-GMP PHOSPHODIESTERASE PA4108"/>
    <property type="match status" value="1"/>
</dbReference>